<name>A0AC58HBQ5_DANRE</name>
<gene>
    <name evidence="2" type="primary">cep57</name>
    <name evidence="2" type="synonym">zgc:158647</name>
</gene>
<organism evidence="1 2">
    <name type="scientific">Danio rerio</name>
    <name type="common">Zebrafish</name>
    <name type="synonym">Brachydanio rerio</name>
    <dbReference type="NCBI Taxonomy" id="7955"/>
    <lineage>
        <taxon>Eukaryota</taxon>
        <taxon>Metazoa</taxon>
        <taxon>Chordata</taxon>
        <taxon>Craniata</taxon>
        <taxon>Vertebrata</taxon>
        <taxon>Euteleostomi</taxon>
        <taxon>Actinopterygii</taxon>
        <taxon>Neopterygii</taxon>
        <taxon>Teleostei</taxon>
        <taxon>Ostariophysi</taxon>
        <taxon>Cypriniformes</taxon>
        <taxon>Danionidae</taxon>
        <taxon>Danioninae</taxon>
        <taxon>Danio</taxon>
    </lineage>
</organism>
<protein>
    <submittedName>
        <fullName evidence="2">Centrosomal protein of 57 kDa isoform X1</fullName>
    </submittedName>
</protein>
<sequence length="440" mass="49244">METNSKASAGREKECVCAPVRGCVLSDNVSLPSYSEYPAGRPFINTPLSNTHRTVKAFPESSGAAIISALKNLQEKIRNLELERSDAQQKLQSISRESTLSHTRDQHTHKNHDVLSQLSAAEARCSRLEKQLNHMRSAVRNTQSDRTAVLRQQVSLERLGSVHQADVHHKLAVLEQEHYRLTETQSCAERKIQQLERKLQEEEQQRRRMQDTAAQLQTGLEANRLLIQSVSPRPHKSSKIKQKKISSKKTHSPQPHYRLSLGDVPFVTGTSTASSHSVRANVQHVLHLMKQHQPQLCNEQVLGGGCTSASSSSTSSSCSCSEDLSELLLTLQDELGHMSFEQQDLSRQLQSCSSVLRQDLELQMENLLKRMENKAEQISKLRRCQTQCCKQSRAVCSGGSGGSAAVMTLKHKPGDRSRDSLRLLKDLRSLQNTLRSDHTL</sequence>
<evidence type="ECO:0000313" key="2">
    <source>
        <dbReference type="RefSeq" id="XP_073779405.1"/>
    </source>
</evidence>
<keyword evidence="1" id="KW-1185">Reference proteome</keyword>
<proteinExistence type="predicted"/>
<dbReference type="Proteomes" id="UP000000437">
    <property type="component" value="Chromosome 15"/>
</dbReference>
<evidence type="ECO:0000313" key="1">
    <source>
        <dbReference type="Proteomes" id="UP000000437"/>
    </source>
</evidence>
<dbReference type="RefSeq" id="XP_073779405.1">
    <property type="nucleotide sequence ID" value="XM_073923304.1"/>
</dbReference>
<accession>A0AC58HBQ5</accession>
<reference evidence="2" key="1">
    <citation type="submission" date="2025-08" db="UniProtKB">
        <authorList>
            <consortium name="RefSeq"/>
        </authorList>
    </citation>
    <scope>IDENTIFICATION</scope>
    <source>
        <strain evidence="2">Tuebingen</strain>
        <tissue evidence="2">Fibroblasts and whole tissue</tissue>
    </source>
</reference>